<dbReference type="EMBL" id="BK014764">
    <property type="protein sequence ID" value="DAD74709.1"/>
    <property type="molecule type" value="Genomic_DNA"/>
</dbReference>
<accession>A0A8S5LXE5</accession>
<protein>
    <submittedName>
        <fullName evidence="1">Uncharacterized protein</fullName>
    </submittedName>
</protein>
<organism evidence="1">
    <name type="scientific">CrAss-like virus sp. ctRQZ5</name>
    <dbReference type="NCBI Taxonomy" id="2826824"/>
    <lineage>
        <taxon>Viruses</taxon>
        <taxon>Duplodnaviria</taxon>
        <taxon>Heunggongvirae</taxon>
        <taxon>Uroviricota</taxon>
        <taxon>Caudoviricetes</taxon>
        <taxon>Crassvirales</taxon>
    </lineage>
</organism>
<evidence type="ECO:0000313" key="1">
    <source>
        <dbReference type="EMBL" id="DAD74709.1"/>
    </source>
</evidence>
<name>A0A8S5LXE5_9CAUD</name>
<proteinExistence type="predicted"/>
<reference evidence="1" key="1">
    <citation type="journal article" date="2021" name="Proc. Natl. Acad. Sci. U.S.A.">
        <title>A Catalog of Tens of Thousands of Viruses from Human Metagenomes Reveals Hidden Associations with Chronic Diseases.</title>
        <authorList>
            <person name="Tisza M.J."/>
            <person name="Buck C.B."/>
        </authorList>
    </citation>
    <scope>NUCLEOTIDE SEQUENCE</scope>
    <source>
        <strain evidence="1">CtRQZ5</strain>
    </source>
</reference>
<sequence>MSLIKLLLLVCHKAELHLLLPILSLLIRIRLG</sequence>